<sequence>MDSATIYTAVRDRYTTTALTSSSPNYTITAALAFGYSAADLSSIPADSNLGVSCGNPLALANLAAGETVVDLGCGAGFDCFLAARKVGVSGHVIGVDMNEDMLLKARTNAVRSGITNTTFLHSLITSLPLESASAHVVISNCVINLVPAAEKPLVFKEIFRILRPGGRLAVSDILTRKELPAMMKRDVALYVGCVAGASRREEYEGWMREAGFEEVVVVDAGVDLNVYTRAEDGGEGKEREGCCGAEKPAAGVVEGMKTSWRDVDLNEWAGSFKIFAVKSI</sequence>
<evidence type="ECO:0000256" key="6">
    <source>
        <dbReference type="ARBA" id="ARBA00047941"/>
    </source>
</evidence>
<feature type="domain" description="Methyltransferase" evidence="9">
    <location>
        <begin position="65"/>
        <end position="212"/>
    </location>
</feature>
<dbReference type="SUPFAM" id="SSF53335">
    <property type="entry name" value="S-adenosyl-L-methionine-dependent methyltransferases"/>
    <property type="match status" value="1"/>
</dbReference>
<evidence type="ECO:0000259" key="9">
    <source>
        <dbReference type="Pfam" id="PF13847"/>
    </source>
</evidence>
<keyword evidence="10" id="KW-0489">Methyltransferase</keyword>
<keyword evidence="2" id="KW-0949">S-adenosyl-L-methionine</keyword>
<dbReference type="InterPro" id="IPR025714">
    <property type="entry name" value="Methyltranfer_dom"/>
</dbReference>
<dbReference type="Pfam" id="PF13847">
    <property type="entry name" value="Methyltransf_31"/>
    <property type="match status" value="1"/>
</dbReference>
<evidence type="ECO:0000256" key="2">
    <source>
        <dbReference type="ARBA" id="ARBA00022691"/>
    </source>
</evidence>
<dbReference type="Proteomes" id="UP000800036">
    <property type="component" value="Unassembled WGS sequence"/>
</dbReference>
<evidence type="ECO:0000256" key="8">
    <source>
        <dbReference type="ARBA" id="ARBA00048428"/>
    </source>
</evidence>
<reference evidence="10" key="1">
    <citation type="journal article" date="2020" name="Stud. Mycol.">
        <title>101 Dothideomycetes genomes: a test case for predicting lifestyles and emergence of pathogens.</title>
        <authorList>
            <person name="Haridas S."/>
            <person name="Albert R."/>
            <person name="Binder M."/>
            <person name="Bloem J."/>
            <person name="Labutti K."/>
            <person name="Salamov A."/>
            <person name="Andreopoulos B."/>
            <person name="Baker S."/>
            <person name="Barry K."/>
            <person name="Bills G."/>
            <person name="Bluhm B."/>
            <person name="Cannon C."/>
            <person name="Castanera R."/>
            <person name="Culley D."/>
            <person name="Daum C."/>
            <person name="Ezra D."/>
            <person name="Gonzalez J."/>
            <person name="Henrissat B."/>
            <person name="Kuo A."/>
            <person name="Liang C."/>
            <person name="Lipzen A."/>
            <person name="Lutzoni F."/>
            <person name="Magnuson J."/>
            <person name="Mondo S."/>
            <person name="Nolan M."/>
            <person name="Ohm R."/>
            <person name="Pangilinan J."/>
            <person name="Park H.-J."/>
            <person name="Ramirez L."/>
            <person name="Alfaro M."/>
            <person name="Sun H."/>
            <person name="Tritt A."/>
            <person name="Yoshinaga Y."/>
            <person name="Zwiers L.-H."/>
            <person name="Turgeon B."/>
            <person name="Goodwin S."/>
            <person name="Spatafora J."/>
            <person name="Crous P."/>
            <person name="Grigoriev I."/>
        </authorList>
    </citation>
    <scope>NUCLEOTIDE SEQUENCE</scope>
    <source>
        <strain evidence="10">CBS 107.79</strain>
    </source>
</reference>
<protein>
    <recommendedName>
        <fullName evidence="5">Arsenite methyltransferase</fullName>
        <ecNumber evidence="4">2.1.1.137</ecNumber>
    </recommendedName>
</protein>
<accession>A0A6A5VT99</accession>
<dbReference type="InterPro" id="IPR029063">
    <property type="entry name" value="SAM-dependent_MTases_sf"/>
</dbReference>
<dbReference type="EMBL" id="ML976659">
    <property type="protein sequence ID" value="KAF1978942.1"/>
    <property type="molecule type" value="Genomic_DNA"/>
</dbReference>
<dbReference type="PANTHER" id="PTHR43675:SF8">
    <property type="entry name" value="ARSENITE METHYLTRANSFERASE"/>
    <property type="match status" value="1"/>
</dbReference>
<evidence type="ECO:0000313" key="11">
    <source>
        <dbReference type="Proteomes" id="UP000800036"/>
    </source>
</evidence>
<name>A0A6A5VT99_9PLEO</name>
<dbReference type="OrthoDB" id="66144at2759"/>
<evidence type="ECO:0000313" key="10">
    <source>
        <dbReference type="EMBL" id="KAF1978942.1"/>
    </source>
</evidence>
<dbReference type="NCBIfam" id="NF008823">
    <property type="entry name" value="PRK11873.1"/>
    <property type="match status" value="1"/>
</dbReference>
<dbReference type="CDD" id="cd02440">
    <property type="entry name" value="AdoMet_MTases"/>
    <property type="match status" value="1"/>
</dbReference>
<dbReference type="EC" id="2.1.1.137" evidence="4"/>
<dbReference type="GO" id="GO:0032259">
    <property type="term" value="P:methylation"/>
    <property type="evidence" value="ECO:0007669"/>
    <property type="project" value="UniProtKB-KW"/>
</dbReference>
<dbReference type="Gene3D" id="3.40.50.150">
    <property type="entry name" value="Vaccinia Virus protein VP39"/>
    <property type="match status" value="1"/>
</dbReference>
<keyword evidence="11" id="KW-1185">Reference proteome</keyword>
<gene>
    <name evidence="10" type="ORF">BU23DRAFT_577146</name>
</gene>
<dbReference type="PANTHER" id="PTHR43675">
    <property type="entry name" value="ARSENITE METHYLTRANSFERASE"/>
    <property type="match status" value="1"/>
</dbReference>
<evidence type="ECO:0000256" key="1">
    <source>
        <dbReference type="ARBA" id="ARBA00022679"/>
    </source>
</evidence>
<evidence type="ECO:0000256" key="5">
    <source>
        <dbReference type="ARBA" id="ARBA00034545"/>
    </source>
</evidence>
<evidence type="ECO:0000256" key="3">
    <source>
        <dbReference type="ARBA" id="ARBA00034487"/>
    </source>
</evidence>
<proteinExistence type="inferred from homology"/>
<comment type="catalytic activity">
    <reaction evidence="8">
        <text>arsenic triglutathione + 3 [thioredoxin]-dithiol + 3 S-adenosyl-L-methionine = trimethylarsine + 3 [thioredoxin]-disulfide + 3 glutathione + 3 S-adenosyl-L-homocysteine + 3 H(+)</text>
        <dbReference type="Rhea" id="RHEA:69432"/>
        <dbReference type="Rhea" id="RHEA-COMP:10698"/>
        <dbReference type="Rhea" id="RHEA-COMP:10700"/>
        <dbReference type="ChEBI" id="CHEBI:15378"/>
        <dbReference type="ChEBI" id="CHEBI:27130"/>
        <dbReference type="ChEBI" id="CHEBI:29950"/>
        <dbReference type="ChEBI" id="CHEBI:50058"/>
        <dbReference type="ChEBI" id="CHEBI:57856"/>
        <dbReference type="ChEBI" id="CHEBI:57925"/>
        <dbReference type="ChEBI" id="CHEBI:59789"/>
        <dbReference type="ChEBI" id="CHEBI:183640"/>
        <dbReference type="EC" id="2.1.1.137"/>
    </reaction>
</comment>
<dbReference type="InterPro" id="IPR026669">
    <property type="entry name" value="Arsenite_MeTrfase-like"/>
</dbReference>
<dbReference type="GO" id="GO:0030791">
    <property type="term" value="F:arsenite methyltransferase activity"/>
    <property type="evidence" value="ECO:0007669"/>
    <property type="project" value="UniProtKB-EC"/>
</dbReference>
<comment type="similarity">
    <text evidence="3">Belongs to the methyltransferase superfamily. Arsenite methyltransferase family.</text>
</comment>
<dbReference type="AlphaFoldDB" id="A0A6A5VT99"/>
<comment type="catalytic activity">
    <reaction evidence="6">
        <text>arsenic triglutathione + [thioredoxin]-dithiol + S-adenosyl-L-methionine + 2 H2O = methylarsonous acid + [thioredoxin]-disulfide + 3 glutathione + S-adenosyl-L-homocysteine + H(+)</text>
        <dbReference type="Rhea" id="RHEA:69460"/>
        <dbReference type="Rhea" id="RHEA-COMP:10698"/>
        <dbReference type="Rhea" id="RHEA-COMP:10700"/>
        <dbReference type="ChEBI" id="CHEBI:15377"/>
        <dbReference type="ChEBI" id="CHEBI:15378"/>
        <dbReference type="ChEBI" id="CHEBI:17826"/>
        <dbReference type="ChEBI" id="CHEBI:29950"/>
        <dbReference type="ChEBI" id="CHEBI:50058"/>
        <dbReference type="ChEBI" id="CHEBI:57856"/>
        <dbReference type="ChEBI" id="CHEBI:57925"/>
        <dbReference type="ChEBI" id="CHEBI:59789"/>
        <dbReference type="ChEBI" id="CHEBI:183640"/>
        <dbReference type="EC" id="2.1.1.137"/>
    </reaction>
</comment>
<evidence type="ECO:0000256" key="4">
    <source>
        <dbReference type="ARBA" id="ARBA00034521"/>
    </source>
</evidence>
<evidence type="ECO:0000256" key="7">
    <source>
        <dbReference type="ARBA" id="ARBA00047943"/>
    </source>
</evidence>
<organism evidence="10 11">
    <name type="scientific">Bimuria novae-zelandiae CBS 107.79</name>
    <dbReference type="NCBI Taxonomy" id="1447943"/>
    <lineage>
        <taxon>Eukaryota</taxon>
        <taxon>Fungi</taxon>
        <taxon>Dikarya</taxon>
        <taxon>Ascomycota</taxon>
        <taxon>Pezizomycotina</taxon>
        <taxon>Dothideomycetes</taxon>
        <taxon>Pleosporomycetidae</taxon>
        <taxon>Pleosporales</taxon>
        <taxon>Massarineae</taxon>
        <taxon>Didymosphaeriaceae</taxon>
        <taxon>Bimuria</taxon>
    </lineage>
</organism>
<keyword evidence="1 10" id="KW-0808">Transferase</keyword>
<comment type="catalytic activity">
    <reaction evidence="7">
        <text>arsenic triglutathione + 2 [thioredoxin]-dithiol + 2 S-adenosyl-L-methionine + H2O = dimethylarsinous acid + 2 [thioredoxin]-disulfide + 3 glutathione + 2 S-adenosyl-L-homocysteine + 2 H(+)</text>
        <dbReference type="Rhea" id="RHEA:69464"/>
        <dbReference type="Rhea" id="RHEA-COMP:10698"/>
        <dbReference type="Rhea" id="RHEA-COMP:10700"/>
        <dbReference type="ChEBI" id="CHEBI:15377"/>
        <dbReference type="ChEBI" id="CHEBI:15378"/>
        <dbReference type="ChEBI" id="CHEBI:23808"/>
        <dbReference type="ChEBI" id="CHEBI:29950"/>
        <dbReference type="ChEBI" id="CHEBI:50058"/>
        <dbReference type="ChEBI" id="CHEBI:57856"/>
        <dbReference type="ChEBI" id="CHEBI:57925"/>
        <dbReference type="ChEBI" id="CHEBI:59789"/>
        <dbReference type="ChEBI" id="CHEBI:183640"/>
        <dbReference type="EC" id="2.1.1.137"/>
    </reaction>
</comment>